<keyword evidence="6" id="KW-1185">Reference proteome</keyword>
<dbReference type="InterPro" id="IPR046346">
    <property type="entry name" value="Aminoacid_DH-like_N_sf"/>
</dbReference>
<dbReference type="EMBL" id="JAZDDG010000006">
    <property type="protein sequence ID" value="MEE1977267.1"/>
    <property type="molecule type" value="Genomic_DNA"/>
</dbReference>
<accession>A0ABU7IWD9</accession>
<dbReference type="RefSeq" id="WP_272651956.1">
    <property type="nucleotide sequence ID" value="NZ_JAZDDG010000006.1"/>
</dbReference>
<evidence type="ECO:0000259" key="4">
    <source>
        <dbReference type="Pfam" id="PF08501"/>
    </source>
</evidence>
<dbReference type="Gene3D" id="3.40.50.720">
    <property type="entry name" value="NAD(P)-binding Rossmann-like Domain"/>
    <property type="match status" value="1"/>
</dbReference>
<dbReference type="Pfam" id="PF08501">
    <property type="entry name" value="Shikimate_dh_N"/>
    <property type="match status" value="1"/>
</dbReference>
<sequence length="250" mass="28294">MEKTEKELHKFGLIGRNISYSFSRGYFAKKFDQLGLDDHSYVNFDIPSIDEFKNLISNTENLKGLNVTIPYKQEVIPFLDELDSAAAKIGAVNTIKIEGNNLKGYNTDAYGFHKSLEPLLKTHHKKALVLGTGGASKAITYVLNNLGIVSTLVSRSSMLNGLTYDQLTKNVIENHLLIINCTPLGTYPETDKKPNIPYQHIGQNHLFFDLIYNPEKTTFLRMGEERGATILNGYKMLEFQAEKAWEIWNE</sequence>
<evidence type="ECO:0000256" key="1">
    <source>
        <dbReference type="ARBA" id="ARBA00004871"/>
    </source>
</evidence>
<evidence type="ECO:0000313" key="5">
    <source>
        <dbReference type="EMBL" id="MEE1977267.1"/>
    </source>
</evidence>
<dbReference type="Gene3D" id="3.40.50.10860">
    <property type="entry name" value="Leucine Dehydrogenase, chain A, domain 1"/>
    <property type="match status" value="1"/>
</dbReference>
<gene>
    <name evidence="5" type="ORF">V1I91_14355</name>
</gene>
<organism evidence="5 6">
    <name type="scientific">Maribacter cobaltidurans</name>
    <dbReference type="NCBI Taxonomy" id="1178778"/>
    <lineage>
        <taxon>Bacteria</taxon>
        <taxon>Pseudomonadati</taxon>
        <taxon>Bacteroidota</taxon>
        <taxon>Flavobacteriia</taxon>
        <taxon>Flavobacteriales</taxon>
        <taxon>Flavobacteriaceae</taxon>
        <taxon>Maribacter</taxon>
    </lineage>
</organism>
<dbReference type="CDD" id="cd01065">
    <property type="entry name" value="NAD_bind_Shikimate_DH"/>
    <property type="match status" value="1"/>
</dbReference>
<keyword evidence="2" id="KW-0560">Oxidoreductase</keyword>
<dbReference type="PANTHER" id="PTHR21089:SF1">
    <property type="entry name" value="BIFUNCTIONAL 3-DEHYDROQUINATE DEHYDRATASE_SHIKIMATE DEHYDROGENASE, CHLOROPLASTIC"/>
    <property type="match status" value="1"/>
</dbReference>
<reference evidence="5 6" key="1">
    <citation type="submission" date="2024-01" db="EMBL/GenBank/DDBJ databases">
        <title>Maribacter spp. originated from different algae showed divergent polysaccharides utilization ability.</title>
        <authorList>
            <person name="Wang H."/>
            <person name="Wu Y."/>
        </authorList>
    </citation>
    <scope>NUCLEOTIDE SEQUENCE [LARGE SCALE GENOMIC DNA]</scope>
    <source>
        <strain evidence="5 6">PR1</strain>
    </source>
</reference>
<dbReference type="InterPro" id="IPR036291">
    <property type="entry name" value="NAD(P)-bd_dom_sf"/>
</dbReference>
<keyword evidence="3" id="KW-0028">Amino-acid biosynthesis</keyword>
<dbReference type="PANTHER" id="PTHR21089">
    <property type="entry name" value="SHIKIMATE DEHYDROGENASE"/>
    <property type="match status" value="1"/>
</dbReference>
<dbReference type="InterPro" id="IPR013708">
    <property type="entry name" value="Shikimate_DH-bd_N"/>
</dbReference>
<dbReference type="InterPro" id="IPR022893">
    <property type="entry name" value="Shikimate_DH_fam"/>
</dbReference>
<evidence type="ECO:0000256" key="3">
    <source>
        <dbReference type="ARBA" id="ARBA00023141"/>
    </source>
</evidence>
<proteinExistence type="predicted"/>
<protein>
    <submittedName>
        <fullName evidence="5">Shikimate dehydrogenase</fullName>
    </submittedName>
</protein>
<evidence type="ECO:0000256" key="2">
    <source>
        <dbReference type="ARBA" id="ARBA00023002"/>
    </source>
</evidence>
<name>A0ABU7IWD9_9FLAO</name>
<dbReference type="Proteomes" id="UP001356308">
    <property type="component" value="Unassembled WGS sequence"/>
</dbReference>
<comment type="pathway">
    <text evidence="1">Metabolic intermediate biosynthesis; chorismate biosynthesis; chorismate from D-erythrose 4-phosphate and phosphoenolpyruvate: step 4/7.</text>
</comment>
<feature type="domain" description="Shikimate dehydrogenase substrate binding N-terminal" evidence="4">
    <location>
        <begin position="13"/>
        <end position="95"/>
    </location>
</feature>
<dbReference type="SUPFAM" id="SSF53223">
    <property type="entry name" value="Aminoacid dehydrogenase-like, N-terminal domain"/>
    <property type="match status" value="1"/>
</dbReference>
<keyword evidence="3" id="KW-0057">Aromatic amino acid biosynthesis</keyword>
<evidence type="ECO:0000313" key="6">
    <source>
        <dbReference type="Proteomes" id="UP001356308"/>
    </source>
</evidence>
<comment type="caution">
    <text evidence="5">The sequence shown here is derived from an EMBL/GenBank/DDBJ whole genome shotgun (WGS) entry which is preliminary data.</text>
</comment>
<dbReference type="SUPFAM" id="SSF51735">
    <property type="entry name" value="NAD(P)-binding Rossmann-fold domains"/>
    <property type="match status" value="1"/>
</dbReference>